<dbReference type="AlphaFoldDB" id="A0A806FS65"/>
<dbReference type="KEGG" id="bnm:BALAC2494_00575"/>
<evidence type="ECO:0000313" key="1">
    <source>
        <dbReference type="EMBL" id="AEK30011.1"/>
    </source>
</evidence>
<dbReference type="EMBL" id="CP002915">
    <property type="protein sequence ID" value="AEK30011.1"/>
    <property type="molecule type" value="Genomic_DNA"/>
</dbReference>
<proteinExistence type="predicted"/>
<sequence>MATCHTKGGEMRRNRVVEQLLDSAQHGHRCAYACNRNERVALARRARSGELNQVFRNCYVRPDYWDSLRPAERTWHICRTVNQYNPGVVFAGKTAATLLGFPLSHAVHDGTIVCAARRNWTSERTQHIYTDMDSAISMQGLLVTNPAHTLVDCALLLPFEETLPMFDSASTTHFKQIMEVMGTMSRDVSPVLRLLHFADPRSESGGESKARAVIIVLGFVVPELQISFFDPVTRKTYRTDYLWRLADGRAIVGEFDGMEKYVNPQMVGSKTIEQRVLAERERDEALRRCGVSQIVHFSYNDVMHPDQLRRKLEQAGVPYVS</sequence>
<reference evidence="1 2" key="1">
    <citation type="journal article" date="2011" name="J. Bacteriol.">
        <title>Genome Sequence of the Probiotic Strain Bifidobacterium animalis subsp. lactis CNCM I-2494.</title>
        <authorList>
            <person name="Chervaux C."/>
            <person name="Grimaldi C."/>
            <person name="Bolotin A."/>
            <person name="Quinquis B."/>
            <person name="Legrain-Raspaud S."/>
            <person name="van Hylckama Vlieg J.E."/>
            <person name="Denariaz G."/>
            <person name="Smokvina T."/>
        </authorList>
    </citation>
    <scope>NUCLEOTIDE SEQUENCE [LARGE SCALE GENOMIC DNA]</scope>
    <source>
        <strain evidence="1 2">CNCM I-2494</strain>
    </source>
</reference>
<dbReference type="Proteomes" id="UP000008394">
    <property type="component" value="Chromosome"/>
</dbReference>
<evidence type="ECO:0008006" key="3">
    <source>
        <dbReference type="Google" id="ProtNLM"/>
    </source>
</evidence>
<accession>A0A806FS65</accession>
<protein>
    <recommendedName>
        <fullName evidence="3">CTP synthase</fullName>
    </recommendedName>
</protein>
<evidence type="ECO:0000313" key="2">
    <source>
        <dbReference type="Proteomes" id="UP000008394"/>
    </source>
</evidence>
<gene>
    <name evidence="1" type="ORF">BALAC2494_00575</name>
</gene>
<name>A0A806FS65_BIFAN</name>
<organism evidence="1 2">
    <name type="scientific">Bifidobacterium animalis subsp. lactis CNCM I-2494</name>
    <dbReference type="NCBI Taxonomy" id="1042403"/>
    <lineage>
        <taxon>Bacteria</taxon>
        <taxon>Bacillati</taxon>
        <taxon>Actinomycetota</taxon>
        <taxon>Actinomycetes</taxon>
        <taxon>Bifidobacteriales</taxon>
        <taxon>Bifidobacteriaceae</taxon>
        <taxon>Bifidobacterium</taxon>
    </lineage>
</organism>